<dbReference type="Pfam" id="PF00300">
    <property type="entry name" value="His_Phos_1"/>
    <property type="match status" value="1"/>
</dbReference>
<dbReference type="SMART" id="SM00855">
    <property type="entry name" value="PGAM"/>
    <property type="match status" value="1"/>
</dbReference>
<protein>
    <recommendedName>
        <fullName evidence="4">Phosphoglycerate mutase</fullName>
    </recommendedName>
</protein>
<dbReference type="PIRSF" id="PIRSF000709">
    <property type="entry name" value="6PFK_2-Ptase"/>
    <property type="match status" value="1"/>
</dbReference>
<name>A0A1F6C9Q6_HANXR</name>
<evidence type="ECO:0000256" key="1">
    <source>
        <dbReference type="PIRSR" id="PIRSR613078-2"/>
    </source>
</evidence>
<feature type="binding site" evidence="1">
    <location>
        <position position="61"/>
    </location>
    <ligand>
        <name>substrate</name>
    </ligand>
</feature>
<dbReference type="CDD" id="cd07067">
    <property type="entry name" value="HP_PGM_like"/>
    <property type="match status" value="1"/>
</dbReference>
<dbReference type="GO" id="GO:0016791">
    <property type="term" value="F:phosphatase activity"/>
    <property type="evidence" value="ECO:0007669"/>
    <property type="project" value="TreeGrafter"/>
</dbReference>
<proteinExistence type="predicted"/>
<dbReference type="PANTHER" id="PTHR48100:SF1">
    <property type="entry name" value="HISTIDINE PHOSPHATASE FAMILY PROTEIN-RELATED"/>
    <property type="match status" value="1"/>
</dbReference>
<dbReference type="PANTHER" id="PTHR48100">
    <property type="entry name" value="BROAD-SPECIFICITY PHOSPHATASE YOR283W-RELATED"/>
    <property type="match status" value="1"/>
</dbReference>
<dbReference type="GO" id="GO:0005737">
    <property type="term" value="C:cytoplasm"/>
    <property type="evidence" value="ECO:0007669"/>
    <property type="project" value="TreeGrafter"/>
</dbReference>
<evidence type="ECO:0000313" key="3">
    <source>
        <dbReference type="Proteomes" id="UP000178606"/>
    </source>
</evidence>
<sequence length="224" mass="25682">MKSILLIRHGQSEYQVKGLTSGWTDTDLTELGRRQAACLASRLKREMADIPCQMYCSDLKRALQTAEIIGAELGLIPHSAPELREFNNGIAANKTQEEAKQLALERTEPVIDWKPYPEAETWRQFYLRVAGYVDCLTRDQDRLLLLVTHGGTLNAIISWWMRVEIDLLSTPSSLFKIYFEAYPTSLTVLRVNEWHEHTIERLNDTTHLYEAGLSEGINVFQESR</sequence>
<dbReference type="Gene3D" id="3.40.50.1240">
    <property type="entry name" value="Phosphoglycerate mutase-like"/>
    <property type="match status" value="1"/>
</dbReference>
<dbReference type="InterPro" id="IPR029033">
    <property type="entry name" value="His_PPase_superfam"/>
</dbReference>
<dbReference type="EMBL" id="MFKF01000359">
    <property type="protein sequence ID" value="OGG45913.1"/>
    <property type="molecule type" value="Genomic_DNA"/>
</dbReference>
<dbReference type="Proteomes" id="UP000178606">
    <property type="component" value="Unassembled WGS sequence"/>
</dbReference>
<dbReference type="InterPro" id="IPR050275">
    <property type="entry name" value="PGM_Phosphatase"/>
</dbReference>
<accession>A0A1F6C9Q6</accession>
<comment type="caution">
    <text evidence="2">The sequence shown here is derived from an EMBL/GenBank/DDBJ whole genome shotgun (WGS) entry which is preliminary data.</text>
</comment>
<dbReference type="SUPFAM" id="SSF53254">
    <property type="entry name" value="Phosphoglycerate mutase-like"/>
    <property type="match status" value="1"/>
</dbReference>
<organism evidence="2 3">
    <name type="scientific">Handelsmanbacteria sp. (strain RIFCSPLOWO2_12_FULL_64_10)</name>
    <dbReference type="NCBI Taxonomy" id="1817868"/>
    <lineage>
        <taxon>Bacteria</taxon>
        <taxon>Candidatus Handelsmaniibacteriota</taxon>
    </lineage>
</organism>
<reference evidence="2 3" key="1">
    <citation type="journal article" date="2016" name="Nat. Commun.">
        <title>Thousands of microbial genomes shed light on interconnected biogeochemical processes in an aquifer system.</title>
        <authorList>
            <person name="Anantharaman K."/>
            <person name="Brown C.T."/>
            <person name="Hug L.A."/>
            <person name="Sharon I."/>
            <person name="Castelle C.J."/>
            <person name="Probst A.J."/>
            <person name="Thomas B.C."/>
            <person name="Singh A."/>
            <person name="Wilkins M.J."/>
            <person name="Karaoz U."/>
            <person name="Brodie E.L."/>
            <person name="Williams K.H."/>
            <person name="Hubbard S.S."/>
            <person name="Banfield J.F."/>
        </authorList>
    </citation>
    <scope>NUCLEOTIDE SEQUENCE [LARGE SCALE GENOMIC DNA]</scope>
    <source>
        <strain evidence="3">RIFCSPLOWO2_12_FULL_64_10</strain>
    </source>
</reference>
<evidence type="ECO:0000313" key="2">
    <source>
        <dbReference type="EMBL" id="OGG45913.1"/>
    </source>
</evidence>
<dbReference type="InterPro" id="IPR013078">
    <property type="entry name" value="His_Pase_superF_clade-1"/>
</dbReference>
<dbReference type="AlphaFoldDB" id="A0A1F6C9Q6"/>
<evidence type="ECO:0008006" key="4">
    <source>
        <dbReference type="Google" id="ProtNLM"/>
    </source>
</evidence>
<gene>
    <name evidence="2" type="ORF">A3F84_14595</name>
</gene>